<keyword evidence="6" id="KW-1185">Reference proteome</keyword>
<dbReference type="PRINTS" id="PR01243">
    <property type="entry name" value="NUCDPKINASE"/>
</dbReference>
<accession>A0A9D4I4C9</accession>
<feature type="domain" description="Nucleoside diphosphate kinase-like" evidence="4">
    <location>
        <begin position="317"/>
        <end position="451"/>
    </location>
</feature>
<feature type="compositionally biased region" description="Basic and acidic residues" evidence="3">
    <location>
        <begin position="678"/>
        <end position="692"/>
    </location>
</feature>
<feature type="compositionally biased region" description="Basic and acidic residues" evidence="3">
    <location>
        <begin position="610"/>
        <end position="639"/>
    </location>
</feature>
<dbReference type="GO" id="GO:0004550">
    <property type="term" value="F:nucleoside diphosphate kinase activity"/>
    <property type="evidence" value="ECO:0007669"/>
    <property type="project" value="InterPro"/>
</dbReference>
<evidence type="ECO:0000256" key="1">
    <source>
        <dbReference type="PROSITE-ProRule" id="PRU00706"/>
    </source>
</evidence>
<dbReference type="InterPro" id="IPR001564">
    <property type="entry name" value="Nucleoside_diP_kinase"/>
</dbReference>
<evidence type="ECO:0000256" key="3">
    <source>
        <dbReference type="SAM" id="MobiDB-lite"/>
    </source>
</evidence>
<dbReference type="PROSITE" id="PS51374">
    <property type="entry name" value="NDPK_LIKE"/>
    <property type="match status" value="3"/>
</dbReference>
<dbReference type="CDD" id="cd02948">
    <property type="entry name" value="TRX_NDPK"/>
    <property type="match status" value="1"/>
</dbReference>
<feature type="compositionally biased region" description="Basic and acidic residues" evidence="3">
    <location>
        <begin position="593"/>
        <end position="603"/>
    </location>
</feature>
<comment type="caution">
    <text evidence="5">The sequence shown here is derived from an EMBL/GenBank/DDBJ whole genome shotgun (WGS) entry which is preliminary data.</text>
</comment>
<dbReference type="Gene3D" id="3.30.70.141">
    <property type="entry name" value="Nucleoside diphosphate kinase-like domain"/>
    <property type="match status" value="3"/>
</dbReference>
<dbReference type="EMBL" id="JAIWYP010000010">
    <property type="protein sequence ID" value="KAH3747745.1"/>
    <property type="molecule type" value="Genomic_DNA"/>
</dbReference>
<dbReference type="GO" id="GO:0006241">
    <property type="term" value="P:CTP biosynthetic process"/>
    <property type="evidence" value="ECO:0007669"/>
    <property type="project" value="InterPro"/>
</dbReference>
<dbReference type="PANTHER" id="PTHR46135">
    <property type="entry name" value="NME/NM23 FAMILY MEMBER 8"/>
    <property type="match status" value="1"/>
</dbReference>
<evidence type="ECO:0000313" key="6">
    <source>
        <dbReference type="Proteomes" id="UP000828390"/>
    </source>
</evidence>
<dbReference type="Proteomes" id="UP000828390">
    <property type="component" value="Unassembled WGS sequence"/>
</dbReference>
<organism evidence="5 6">
    <name type="scientific">Dreissena polymorpha</name>
    <name type="common">Zebra mussel</name>
    <name type="synonym">Mytilus polymorpha</name>
    <dbReference type="NCBI Taxonomy" id="45954"/>
    <lineage>
        <taxon>Eukaryota</taxon>
        <taxon>Metazoa</taxon>
        <taxon>Spiralia</taxon>
        <taxon>Lophotrochozoa</taxon>
        <taxon>Mollusca</taxon>
        <taxon>Bivalvia</taxon>
        <taxon>Autobranchia</taxon>
        <taxon>Heteroconchia</taxon>
        <taxon>Euheterodonta</taxon>
        <taxon>Imparidentia</taxon>
        <taxon>Neoheterodontei</taxon>
        <taxon>Myida</taxon>
        <taxon>Dreissenoidea</taxon>
        <taxon>Dreissenidae</taxon>
        <taxon>Dreissena</taxon>
    </lineage>
</organism>
<dbReference type="InterPro" id="IPR013766">
    <property type="entry name" value="Thioredoxin_domain"/>
</dbReference>
<dbReference type="GO" id="GO:0006183">
    <property type="term" value="P:GTP biosynthetic process"/>
    <property type="evidence" value="ECO:0007669"/>
    <property type="project" value="InterPro"/>
</dbReference>
<feature type="compositionally biased region" description="Basic and acidic residues" evidence="3">
    <location>
        <begin position="698"/>
        <end position="716"/>
    </location>
</feature>
<dbReference type="SMART" id="SM00562">
    <property type="entry name" value="NDK"/>
    <property type="match status" value="3"/>
</dbReference>
<comment type="caution">
    <text evidence="1">Lacks conserved residue(s) required for the propagation of feature annotation.</text>
</comment>
<feature type="region of interest" description="Disordered" evidence="3">
    <location>
        <begin position="590"/>
        <end position="754"/>
    </location>
</feature>
<dbReference type="SUPFAM" id="SSF52833">
    <property type="entry name" value="Thioredoxin-like"/>
    <property type="match status" value="1"/>
</dbReference>
<gene>
    <name evidence="5" type="ORF">DPMN_182175</name>
</gene>
<name>A0A9D4I4C9_DREPO</name>
<dbReference type="InterPro" id="IPR036850">
    <property type="entry name" value="NDK-like_dom_sf"/>
</dbReference>
<dbReference type="Pfam" id="PF00334">
    <property type="entry name" value="NDK"/>
    <property type="match status" value="3"/>
</dbReference>
<reference evidence="5" key="1">
    <citation type="journal article" date="2019" name="bioRxiv">
        <title>The Genome of the Zebra Mussel, Dreissena polymorpha: A Resource for Invasive Species Research.</title>
        <authorList>
            <person name="McCartney M.A."/>
            <person name="Auch B."/>
            <person name="Kono T."/>
            <person name="Mallez S."/>
            <person name="Zhang Y."/>
            <person name="Obille A."/>
            <person name="Becker A."/>
            <person name="Abrahante J.E."/>
            <person name="Garbe J."/>
            <person name="Badalamenti J.P."/>
            <person name="Herman A."/>
            <person name="Mangelson H."/>
            <person name="Liachko I."/>
            <person name="Sullivan S."/>
            <person name="Sone E.D."/>
            <person name="Koren S."/>
            <person name="Silverstein K.A.T."/>
            <person name="Beckman K.B."/>
            <person name="Gohl D.M."/>
        </authorList>
    </citation>
    <scope>NUCLEOTIDE SEQUENCE</scope>
    <source>
        <strain evidence="5">Duluth1</strain>
        <tissue evidence="5">Whole animal</tissue>
    </source>
</reference>
<feature type="region of interest" description="Disordered" evidence="3">
    <location>
        <begin position="536"/>
        <end position="556"/>
    </location>
</feature>
<dbReference type="Gene3D" id="3.40.30.10">
    <property type="entry name" value="Glutaredoxin"/>
    <property type="match status" value="1"/>
</dbReference>
<feature type="domain" description="Nucleoside diphosphate kinase-like" evidence="4">
    <location>
        <begin position="166"/>
        <end position="310"/>
    </location>
</feature>
<evidence type="ECO:0000313" key="5">
    <source>
        <dbReference type="EMBL" id="KAH3747745.1"/>
    </source>
</evidence>
<dbReference type="PANTHER" id="PTHR46135:SF3">
    <property type="entry name" value="NME_NM23 FAMILY MEMBER 8"/>
    <property type="match status" value="1"/>
</dbReference>
<evidence type="ECO:0000256" key="2">
    <source>
        <dbReference type="RuleBase" id="RU004011"/>
    </source>
</evidence>
<feature type="domain" description="Nucleoside diphosphate kinase-like" evidence="4">
    <location>
        <begin position="452"/>
        <end position="590"/>
    </location>
</feature>
<dbReference type="AlphaFoldDB" id="A0A9D4I4C9"/>
<evidence type="ECO:0000259" key="4">
    <source>
        <dbReference type="SMART" id="SM00562"/>
    </source>
</evidence>
<feature type="compositionally biased region" description="Basic and acidic residues" evidence="3">
    <location>
        <begin position="647"/>
        <end position="670"/>
    </location>
</feature>
<dbReference type="GO" id="GO:0006228">
    <property type="term" value="P:UTP biosynthetic process"/>
    <property type="evidence" value="ECO:0007669"/>
    <property type="project" value="InterPro"/>
</dbReference>
<dbReference type="Pfam" id="PF00085">
    <property type="entry name" value="Thioredoxin"/>
    <property type="match status" value="1"/>
</dbReference>
<comment type="similarity">
    <text evidence="1 2">Belongs to the NDK family.</text>
</comment>
<dbReference type="CDD" id="cd04416">
    <property type="entry name" value="NDPk_TX"/>
    <property type="match status" value="2"/>
</dbReference>
<feature type="compositionally biased region" description="Basic and acidic residues" evidence="3">
    <location>
        <begin position="724"/>
        <end position="747"/>
    </location>
</feature>
<dbReference type="InterPro" id="IPR051766">
    <property type="entry name" value="TXND_domain-containing"/>
</dbReference>
<dbReference type="InterPro" id="IPR034907">
    <property type="entry name" value="NDK-like_dom"/>
</dbReference>
<sequence length="754" mass="84563">MGDKEKKAPVMAGRKGKEIALQQEIETQEEWEDMLSKEGLCVIDAYQEWCGPVVSIQGTFRKIKNELGDPLLKFVAAKVDTVDALENYRGRCEPCFLFYAGGVLVAVVRGANAPLILRTITEQLAQEHKVLDGQAERKEIKDTLIAQSDVRDREEDDEEEMEEPVKEVSVVIIKPDAVQSGKAGDIIAEMKKRGIEILRQEERQLTKDEAANVYTHLQDETYFDDLITFMTSAPCIVMAITKGKTGANIIKEFRELIGPREVEEAKEQAPDSLRAKFGQEKYMNAVHGSDSSDTAARELAFFFPDFVAPRIEGKPKLQRTLALIRPDAYREHKDEIIAKIREAGFKIAMSREVRLSKDQAEDFYSEHAGQEYFDELTTRMSSGPLLALGLAREEAIKGWRDMLGPKVVSEAKEKQPGSLRAQFAVEGAQINMLHGSSTEEEAKKEIEYFFPVEQTVAVIKPDAIGTKDEIIEKIHEAGFRIAARKETTLSREIAEEFYADHKDKPYYEQLVQHMSSGPTYFMVLSREGAVDGWRSMIGPKDPQEAKNVDPDTLRGQFGTDVLKNAVHGSSNPEHAKQTISRIFGELSFSRDGSVSDKQEDRGPQKRAKSPKVEAKAEEPPKKEETPPKEQPAEEKRPVEEPPAQQQEPEKPAEKETPPKEQPAEEKRPVEEPPAQQQEPEKPAEEKAPEPPKPETTPEEPKAEEREQKQESEEHTAVDSAPAEPKAESEALKEEEKKEETGESKPEEPAEGGQS</sequence>
<dbReference type="SUPFAM" id="SSF54919">
    <property type="entry name" value="Nucleoside diphosphate kinase, NDK"/>
    <property type="match status" value="3"/>
</dbReference>
<protein>
    <recommendedName>
        <fullName evidence="4">Nucleoside diphosphate kinase-like domain-containing protein</fullName>
    </recommendedName>
</protein>
<feature type="compositionally biased region" description="Basic and acidic residues" evidence="3">
    <location>
        <begin position="541"/>
        <end position="552"/>
    </location>
</feature>
<dbReference type="InterPro" id="IPR036249">
    <property type="entry name" value="Thioredoxin-like_sf"/>
</dbReference>
<proteinExistence type="inferred from homology"/>
<reference evidence="5" key="2">
    <citation type="submission" date="2020-11" db="EMBL/GenBank/DDBJ databases">
        <authorList>
            <person name="McCartney M.A."/>
            <person name="Auch B."/>
            <person name="Kono T."/>
            <person name="Mallez S."/>
            <person name="Becker A."/>
            <person name="Gohl D.M."/>
            <person name="Silverstein K.A.T."/>
            <person name="Koren S."/>
            <person name="Bechman K.B."/>
            <person name="Herman A."/>
            <person name="Abrahante J.E."/>
            <person name="Garbe J."/>
        </authorList>
    </citation>
    <scope>NUCLEOTIDE SEQUENCE</scope>
    <source>
        <strain evidence="5">Duluth1</strain>
        <tissue evidence="5">Whole animal</tissue>
    </source>
</reference>